<dbReference type="RefSeq" id="WP_284202498.1">
    <property type="nucleotide sequence ID" value="NZ_BSPQ01000001.1"/>
</dbReference>
<dbReference type="Gene3D" id="2.40.420.20">
    <property type="match status" value="1"/>
</dbReference>
<feature type="domain" description="Multidrug resistance protein MdtA-like barrel-sandwich hybrid" evidence="3">
    <location>
        <begin position="53"/>
        <end position="188"/>
    </location>
</feature>
<accession>A0ABQ6DWI7</accession>
<reference evidence="6" key="1">
    <citation type="journal article" date="2019" name="Int. J. Syst. Evol. Microbiol.">
        <title>The Global Catalogue of Microorganisms (GCM) 10K type strain sequencing project: providing services to taxonomists for standard genome sequencing and annotation.</title>
        <authorList>
            <consortium name="The Broad Institute Genomics Platform"/>
            <consortium name="The Broad Institute Genome Sequencing Center for Infectious Disease"/>
            <person name="Wu L."/>
            <person name="Ma J."/>
        </authorList>
    </citation>
    <scope>NUCLEOTIDE SEQUENCE [LARGE SCALE GENOMIC DNA]</scope>
    <source>
        <strain evidence="6">NBRC 103166</strain>
    </source>
</reference>
<evidence type="ECO:0000259" key="2">
    <source>
        <dbReference type="Pfam" id="PF25876"/>
    </source>
</evidence>
<dbReference type="Pfam" id="PF25917">
    <property type="entry name" value="BSH_RND"/>
    <property type="match status" value="1"/>
</dbReference>
<evidence type="ECO:0000259" key="4">
    <source>
        <dbReference type="Pfam" id="PF25975"/>
    </source>
</evidence>
<dbReference type="Pfam" id="PF25975">
    <property type="entry name" value="CzcB_C"/>
    <property type="match status" value="1"/>
</dbReference>
<dbReference type="Pfam" id="PF25876">
    <property type="entry name" value="HH_MFP_RND"/>
    <property type="match status" value="1"/>
</dbReference>
<dbReference type="InterPro" id="IPR058624">
    <property type="entry name" value="MdtA-like_HH"/>
</dbReference>
<feature type="domain" description="Multidrug resistance protein MdtA-like alpha-helical hairpin" evidence="2">
    <location>
        <begin position="94"/>
        <end position="162"/>
    </location>
</feature>
<keyword evidence="6" id="KW-1185">Reference proteome</keyword>
<sequence>MCINFKYSWTLFLSLLFSLLYGNQLLAKSLFTVANVETEQTVQLDATIEAVDKATLSAQTSGRIIKIYFDSNDYVREGEVLLEITNKEQGASLAASEAQLLGAKAAYNEAQLTYARYKKLFPKGAISQGQLDQAEAAANTTKQQINAAQASLIQAKQSLNYTIVKAPFSGIVTERHIEVGETINPGEPLFSGMSLENLRAVSEISQRYIEALRDNPAFIITLNDGSELFSDQITLFNYADQQSHAFKVRIQLPKSERLLLPGMWVKAQFVSGKRQAMLIPTSAVLTNNELTAVYRDVAGKAILTQVRLGNQSGDYVEVLAGLQADDQISLDAYQTLQSLESN</sequence>
<dbReference type="PANTHER" id="PTHR30469">
    <property type="entry name" value="MULTIDRUG RESISTANCE PROTEIN MDTA"/>
    <property type="match status" value="1"/>
</dbReference>
<gene>
    <name evidence="5" type="ORF">GCM10007916_04460</name>
</gene>
<dbReference type="Gene3D" id="1.10.287.470">
    <property type="entry name" value="Helix hairpin bin"/>
    <property type="match status" value="1"/>
</dbReference>
<name>A0ABQ6DWI7_9GAMM</name>
<dbReference type="Proteomes" id="UP001157353">
    <property type="component" value="Unassembled WGS sequence"/>
</dbReference>
<dbReference type="InterPro" id="IPR058625">
    <property type="entry name" value="MdtA-like_BSH"/>
</dbReference>
<dbReference type="InterPro" id="IPR006143">
    <property type="entry name" value="RND_pump_MFP"/>
</dbReference>
<organism evidence="5 6">
    <name type="scientific">Psychromonas marina</name>
    <dbReference type="NCBI Taxonomy" id="88364"/>
    <lineage>
        <taxon>Bacteria</taxon>
        <taxon>Pseudomonadati</taxon>
        <taxon>Pseudomonadota</taxon>
        <taxon>Gammaproteobacteria</taxon>
        <taxon>Alteromonadales</taxon>
        <taxon>Psychromonadaceae</taxon>
        <taxon>Psychromonas</taxon>
    </lineage>
</organism>
<protein>
    <submittedName>
        <fullName evidence="5">Hemolysin D</fullName>
    </submittedName>
</protein>
<proteinExistence type="inferred from homology"/>
<feature type="domain" description="CzcB-like C-terminal circularly permuted SH3-like" evidence="4">
    <location>
        <begin position="279"/>
        <end position="328"/>
    </location>
</feature>
<dbReference type="InterPro" id="IPR058649">
    <property type="entry name" value="CzcB_C"/>
</dbReference>
<evidence type="ECO:0000259" key="3">
    <source>
        <dbReference type="Pfam" id="PF25917"/>
    </source>
</evidence>
<dbReference type="SUPFAM" id="SSF111369">
    <property type="entry name" value="HlyD-like secretion proteins"/>
    <property type="match status" value="1"/>
</dbReference>
<comment type="similarity">
    <text evidence="1">Belongs to the membrane fusion protein (MFP) (TC 8.A.1) family.</text>
</comment>
<evidence type="ECO:0000256" key="1">
    <source>
        <dbReference type="ARBA" id="ARBA00009477"/>
    </source>
</evidence>
<dbReference type="NCBIfam" id="TIGR01730">
    <property type="entry name" value="RND_mfp"/>
    <property type="match status" value="1"/>
</dbReference>
<dbReference type="Gene3D" id="2.40.30.170">
    <property type="match status" value="1"/>
</dbReference>
<evidence type="ECO:0000313" key="6">
    <source>
        <dbReference type="Proteomes" id="UP001157353"/>
    </source>
</evidence>
<dbReference type="Gene3D" id="2.40.50.100">
    <property type="match status" value="1"/>
</dbReference>
<evidence type="ECO:0000313" key="5">
    <source>
        <dbReference type="EMBL" id="GLS89379.1"/>
    </source>
</evidence>
<dbReference type="PANTHER" id="PTHR30469:SF18">
    <property type="entry name" value="RESISTANCE-NODULATION-CELL DIVISION (RND) EFFLUX MEMBRANE FUSION PROTEIN-RELATED"/>
    <property type="match status" value="1"/>
</dbReference>
<dbReference type="EMBL" id="BSPQ01000001">
    <property type="protein sequence ID" value="GLS89379.1"/>
    <property type="molecule type" value="Genomic_DNA"/>
</dbReference>
<comment type="caution">
    <text evidence="5">The sequence shown here is derived from an EMBL/GenBank/DDBJ whole genome shotgun (WGS) entry which is preliminary data.</text>
</comment>